<dbReference type="Proteomes" id="UP000217194">
    <property type="component" value="Chromosome"/>
</dbReference>
<dbReference type="EMBL" id="CP016778">
    <property type="protein sequence ID" value="ASY22260.1"/>
    <property type="molecule type" value="Genomic_DNA"/>
</dbReference>
<evidence type="ECO:0000313" key="2">
    <source>
        <dbReference type="Proteomes" id="UP000217194"/>
    </source>
</evidence>
<proteinExistence type="predicted"/>
<organism evidence="1 2">
    <name type="scientific">Candidatus Planktophila versatilis</name>
    <dbReference type="NCBI Taxonomy" id="1884905"/>
    <lineage>
        <taxon>Bacteria</taxon>
        <taxon>Bacillati</taxon>
        <taxon>Actinomycetota</taxon>
        <taxon>Actinomycetes</taxon>
        <taxon>Candidatus Nanopelagicales</taxon>
        <taxon>Candidatus Nanopelagicaceae</taxon>
        <taxon>Candidatus Planktophila</taxon>
    </lineage>
</organism>
<accession>A0AAC9YVI5</accession>
<gene>
    <name evidence="1" type="ORF">A1sIIB76_01385</name>
</gene>
<evidence type="ECO:0008006" key="3">
    <source>
        <dbReference type="Google" id="ProtNLM"/>
    </source>
</evidence>
<name>A0AAC9YVI5_9ACTN</name>
<reference evidence="1 2" key="1">
    <citation type="submission" date="2016-07" db="EMBL/GenBank/DDBJ databases">
        <title>High microdiversification within the ubiquitous acI lineage of Actinobacteria.</title>
        <authorList>
            <person name="Neuenschwander S.M."/>
            <person name="Salcher M."/>
            <person name="Ghai R."/>
            <person name="Pernthaler J."/>
        </authorList>
    </citation>
    <scope>NUCLEOTIDE SEQUENCE [LARGE SCALE GENOMIC DNA]</scope>
    <source>
        <strain evidence="1">MMS-IIB-76</strain>
    </source>
</reference>
<dbReference type="RefSeq" id="WP_095696787.1">
    <property type="nucleotide sequence ID" value="NZ_CP016778.1"/>
</dbReference>
<dbReference type="AlphaFoldDB" id="A0AAC9YVI5"/>
<evidence type="ECO:0000313" key="1">
    <source>
        <dbReference type="EMBL" id="ASY22260.1"/>
    </source>
</evidence>
<sequence length="222" mass="22972">MKIKTIAISATAFILLGGVLGVQQYISSQITSKVEREMPNASGISASVPLADVPSNLTSDSIKSADINIKSFALKGSGTKTSLDISASNISKAKPTLVGSLEVTATIPASTITKSSEFNDAQIVGNTLQVSAGAGRMSTALLIPKYSNSQLYFELQSVSILGNQIPASSLPADLQTQIKSKNQRSLTPPKGLKVKSVSLSSKGLSVKMFGSNVQLGNLGSGL</sequence>
<protein>
    <recommendedName>
        <fullName evidence="3">DUF2993 domain-containing protein</fullName>
    </recommendedName>
</protein>